<protein>
    <submittedName>
        <fullName evidence="2">Uncharacterized protein</fullName>
    </submittedName>
</protein>
<comment type="caution">
    <text evidence="2">The sequence shown here is derived from an EMBL/GenBank/DDBJ whole genome shotgun (WGS) entry which is preliminary data.</text>
</comment>
<keyword evidence="1" id="KW-1133">Transmembrane helix</keyword>
<keyword evidence="1" id="KW-0812">Transmembrane</keyword>
<keyword evidence="1" id="KW-0472">Membrane</keyword>
<sequence>MLRILTEGVENMVLSLKPIAYVALVVILLAGMWINGFPHASAANFPYSTYQQFLDRYVVPGEYIGGIKVNVVDYDAIQRDRVSPESLYEKILRQLLNFDPGNLQNKEEEIAFWLNAYNIGAIKMVIDHYPVDSIRSTKINWLKNPWNKKILTIG</sequence>
<accession>X1MDB1</accession>
<organism evidence="2">
    <name type="scientific">marine sediment metagenome</name>
    <dbReference type="NCBI Taxonomy" id="412755"/>
    <lineage>
        <taxon>unclassified sequences</taxon>
        <taxon>metagenomes</taxon>
        <taxon>ecological metagenomes</taxon>
    </lineage>
</organism>
<dbReference type="EMBL" id="BARV01023249">
    <property type="protein sequence ID" value="GAI29268.1"/>
    <property type="molecule type" value="Genomic_DNA"/>
</dbReference>
<name>X1MDB1_9ZZZZ</name>
<evidence type="ECO:0000256" key="1">
    <source>
        <dbReference type="SAM" id="Phobius"/>
    </source>
</evidence>
<dbReference type="AlphaFoldDB" id="X1MDB1"/>
<gene>
    <name evidence="2" type="ORF">S06H3_38177</name>
</gene>
<reference evidence="2" key="1">
    <citation type="journal article" date="2014" name="Front. Microbiol.">
        <title>High frequency of phylogenetically diverse reductive dehalogenase-homologous genes in deep subseafloor sedimentary metagenomes.</title>
        <authorList>
            <person name="Kawai M."/>
            <person name="Futagami T."/>
            <person name="Toyoda A."/>
            <person name="Takaki Y."/>
            <person name="Nishi S."/>
            <person name="Hori S."/>
            <person name="Arai W."/>
            <person name="Tsubouchi T."/>
            <person name="Morono Y."/>
            <person name="Uchiyama I."/>
            <person name="Ito T."/>
            <person name="Fujiyama A."/>
            <person name="Inagaki F."/>
            <person name="Takami H."/>
        </authorList>
    </citation>
    <scope>NUCLEOTIDE SEQUENCE</scope>
    <source>
        <strain evidence="2">Expedition CK06-06</strain>
    </source>
</reference>
<feature type="non-terminal residue" evidence="2">
    <location>
        <position position="154"/>
    </location>
</feature>
<evidence type="ECO:0000313" key="2">
    <source>
        <dbReference type="EMBL" id="GAI29268.1"/>
    </source>
</evidence>
<feature type="transmembrane region" description="Helical" evidence="1">
    <location>
        <begin position="12"/>
        <end position="34"/>
    </location>
</feature>
<proteinExistence type="predicted"/>